<dbReference type="EC" id="3.1.1.-" evidence="3"/>
<organism evidence="5 6">
    <name type="scientific">Polytolypa hystricis (strain UAMH7299)</name>
    <dbReference type="NCBI Taxonomy" id="1447883"/>
    <lineage>
        <taxon>Eukaryota</taxon>
        <taxon>Fungi</taxon>
        <taxon>Dikarya</taxon>
        <taxon>Ascomycota</taxon>
        <taxon>Pezizomycotina</taxon>
        <taxon>Eurotiomycetes</taxon>
        <taxon>Eurotiomycetidae</taxon>
        <taxon>Onygenales</taxon>
        <taxon>Onygenales incertae sedis</taxon>
        <taxon>Polytolypa</taxon>
    </lineage>
</organism>
<dbReference type="PROSITE" id="PS00941">
    <property type="entry name" value="CARBOXYLESTERASE_B_2"/>
    <property type="match status" value="1"/>
</dbReference>
<dbReference type="GO" id="GO:0016787">
    <property type="term" value="F:hydrolase activity"/>
    <property type="evidence" value="ECO:0007669"/>
    <property type="project" value="UniProtKB-KW"/>
</dbReference>
<evidence type="ECO:0000313" key="5">
    <source>
        <dbReference type="EMBL" id="PGH18492.1"/>
    </source>
</evidence>
<sequence>MVRLTFLITILPYIVLPATAAAAPKAPKAPDTVVDLGYAKYQGTVLPAGTTEWLGMRYAAPPLGDLRFDSPQNPLREEGTIKADKHGPTCLATGGKPDNPKTSEDCLFIDVYAPSKATSSSNLPVFFYIQGGGFNSNSNANYDGTGLILASDMKMVVVNFNYRVGPYGFLAGKELRNRGSFNNGLKDQIKALEWVQKYIKQFGGNPDHVVIGGNSAGAASVSLLLTAYGGKNYDLFHGAYAGSPSFGSMLTIDESQYMYDGLVKRTGCDKESDTLKCLRKLETSTLQKHNIKMPRPGADKPPLFMYSVTIDKDLVQDYTYRLFHQGKFIDVPMIVGSDLNEGTIFAPKATKSLKECDAFLRTQYPALKPEHLEKIHSYFPKTDDKFPNSGPYWRQTSNAYGEMRYTCPAMSMAQSLSESGGFKKSWSYEYAVETPPAIASGTGVGHTAEVPSIWGPLFVGGPKSYLKGGENAPIVPIMQGYFASFIRSLNPNTHRAKGAPEWKSWSDKKDKGSGFRRLRVKTGDTKVEVIKGKKRERCEYLVGIGVDIKQ</sequence>
<gene>
    <name evidence="5" type="ORF">AJ80_04462</name>
</gene>
<dbReference type="Pfam" id="PF00135">
    <property type="entry name" value="COesterase"/>
    <property type="match status" value="1"/>
</dbReference>
<name>A0A2B7YCA0_POLH7</name>
<dbReference type="InterPro" id="IPR029058">
    <property type="entry name" value="AB_hydrolase_fold"/>
</dbReference>
<dbReference type="AlphaFoldDB" id="A0A2B7YCA0"/>
<dbReference type="Proteomes" id="UP000224634">
    <property type="component" value="Unassembled WGS sequence"/>
</dbReference>
<comment type="caution">
    <text evidence="5">The sequence shown here is derived from an EMBL/GenBank/DDBJ whole genome shotgun (WGS) entry which is preliminary data.</text>
</comment>
<evidence type="ECO:0000256" key="2">
    <source>
        <dbReference type="ARBA" id="ARBA00022801"/>
    </source>
</evidence>
<dbReference type="Gene3D" id="3.40.50.1820">
    <property type="entry name" value="alpha/beta hydrolase"/>
    <property type="match status" value="1"/>
</dbReference>
<keyword evidence="6" id="KW-1185">Reference proteome</keyword>
<accession>A0A2B7YCA0</accession>
<comment type="similarity">
    <text evidence="1 3">Belongs to the type-B carboxylesterase/lipase family.</text>
</comment>
<evidence type="ECO:0000259" key="4">
    <source>
        <dbReference type="Pfam" id="PF00135"/>
    </source>
</evidence>
<evidence type="ECO:0000256" key="3">
    <source>
        <dbReference type="RuleBase" id="RU361235"/>
    </source>
</evidence>
<feature type="chain" id="PRO_5011835764" description="Carboxylic ester hydrolase" evidence="3">
    <location>
        <begin position="21"/>
        <end position="550"/>
    </location>
</feature>
<proteinExistence type="inferred from homology"/>
<feature type="domain" description="Carboxylesterase type B" evidence="4">
    <location>
        <begin position="32"/>
        <end position="510"/>
    </location>
</feature>
<dbReference type="InterPro" id="IPR019819">
    <property type="entry name" value="Carboxylesterase_B_CS"/>
</dbReference>
<protein>
    <recommendedName>
        <fullName evidence="3">Carboxylic ester hydrolase</fullName>
        <ecNumber evidence="3">3.1.1.-</ecNumber>
    </recommendedName>
</protein>
<dbReference type="PROSITE" id="PS00122">
    <property type="entry name" value="CARBOXYLESTERASE_B_1"/>
    <property type="match status" value="1"/>
</dbReference>
<dbReference type="SUPFAM" id="SSF53474">
    <property type="entry name" value="alpha/beta-Hydrolases"/>
    <property type="match status" value="1"/>
</dbReference>
<dbReference type="EMBL" id="PDNA01000057">
    <property type="protein sequence ID" value="PGH18492.1"/>
    <property type="molecule type" value="Genomic_DNA"/>
</dbReference>
<dbReference type="OrthoDB" id="408631at2759"/>
<dbReference type="PANTHER" id="PTHR11559">
    <property type="entry name" value="CARBOXYLESTERASE"/>
    <property type="match status" value="1"/>
</dbReference>
<feature type="signal peptide" evidence="3">
    <location>
        <begin position="1"/>
        <end position="20"/>
    </location>
</feature>
<evidence type="ECO:0000256" key="1">
    <source>
        <dbReference type="ARBA" id="ARBA00005964"/>
    </source>
</evidence>
<keyword evidence="2 3" id="KW-0378">Hydrolase</keyword>
<dbReference type="InterPro" id="IPR050309">
    <property type="entry name" value="Type-B_Carboxylest/Lipase"/>
</dbReference>
<dbReference type="InterPro" id="IPR002018">
    <property type="entry name" value="CarbesteraseB"/>
</dbReference>
<evidence type="ECO:0000313" key="6">
    <source>
        <dbReference type="Proteomes" id="UP000224634"/>
    </source>
</evidence>
<dbReference type="InterPro" id="IPR019826">
    <property type="entry name" value="Carboxylesterase_B_AS"/>
</dbReference>
<reference evidence="5 6" key="1">
    <citation type="submission" date="2017-10" db="EMBL/GenBank/DDBJ databases">
        <title>Comparative genomics in systemic dimorphic fungi from Ajellomycetaceae.</title>
        <authorList>
            <person name="Munoz J.F."/>
            <person name="Mcewen J.G."/>
            <person name="Clay O.K."/>
            <person name="Cuomo C.A."/>
        </authorList>
    </citation>
    <scope>NUCLEOTIDE SEQUENCE [LARGE SCALE GENOMIC DNA]</scope>
    <source>
        <strain evidence="5 6">UAMH7299</strain>
    </source>
</reference>
<dbReference type="STRING" id="1447883.A0A2B7YCA0"/>
<keyword evidence="3" id="KW-0732">Signal</keyword>